<accession>A0A0B2BT99</accession>
<dbReference type="SUPFAM" id="SSF51445">
    <property type="entry name" value="(Trans)glycosidases"/>
    <property type="match status" value="1"/>
</dbReference>
<dbReference type="Pfam" id="PF18565">
    <property type="entry name" value="Glyco_hydro2_C5"/>
    <property type="match status" value="1"/>
</dbReference>
<dbReference type="GO" id="GO:0004553">
    <property type="term" value="F:hydrolase activity, hydrolyzing O-glycosyl compounds"/>
    <property type="evidence" value="ECO:0007669"/>
    <property type="project" value="InterPro"/>
</dbReference>
<evidence type="ECO:0000259" key="5">
    <source>
        <dbReference type="Pfam" id="PF02836"/>
    </source>
</evidence>
<dbReference type="STRING" id="1572751.PK98_12630"/>
<comment type="caution">
    <text evidence="8">The sequence shown here is derived from an EMBL/GenBank/DDBJ whole genome shotgun (WGS) entry which is preliminary data.</text>
</comment>
<feature type="domain" description="Glycoside hydrolase family 2 immunoglobulin-like beta-sandwich" evidence="4">
    <location>
        <begin position="247"/>
        <end position="345"/>
    </location>
</feature>
<dbReference type="AlphaFoldDB" id="A0A0B2BT99"/>
<dbReference type="Pfam" id="PF16355">
    <property type="entry name" value="DUF4982"/>
    <property type="match status" value="1"/>
</dbReference>
<feature type="domain" description="Glycoside hydrolase family 2" evidence="7">
    <location>
        <begin position="719"/>
        <end position="820"/>
    </location>
</feature>
<dbReference type="InterPro" id="IPR013783">
    <property type="entry name" value="Ig-like_fold"/>
</dbReference>
<keyword evidence="9" id="KW-1185">Reference proteome</keyword>
<dbReference type="InterPro" id="IPR036156">
    <property type="entry name" value="Beta-gal/glucu_dom_sf"/>
</dbReference>
<dbReference type="PANTHER" id="PTHR42732:SF1">
    <property type="entry name" value="BETA-MANNOSIDASE"/>
    <property type="match status" value="1"/>
</dbReference>
<feature type="domain" description="Glycoside hydrolase family 2 catalytic" evidence="5">
    <location>
        <begin position="355"/>
        <end position="521"/>
    </location>
</feature>
<dbReference type="Pfam" id="PF02836">
    <property type="entry name" value="Glyco_hydro_2_C"/>
    <property type="match status" value="1"/>
</dbReference>
<dbReference type="Gene3D" id="3.20.20.80">
    <property type="entry name" value="Glycosidases"/>
    <property type="match status" value="1"/>
</dbReference>
<dbReference type="InterPro" id="IPR017853">
    <property type="entry name" value="GH"/>
</dbReference>
<evidence type="ECO:0000256" key="3">
    <source>
        <dbReference type="ARBA" id="ARBA00023295"/>
    </source>
</evidence>
<sequence>MRIGRRNLMAAGMVAGAVLPFAGLPTRAAAQTRRAPANPRSVTRLAEWRFHLGHAADMEADFGWGRNQRTFAKAGAATADAAQPGFDDSDWRQVRVPHDWAVELPFAPPAEPAPENTADAVAAHGFKAIGRAHPANSIGWYRIALPIEASDRDRAVWLEFDGVFRDATIFVNGYVVGTNESGYAPFGVSIGDFLDYDGGPNVLTVRVDATLGEGWFYEGAGIYRHVDLVRAAPVHVPQWGSYVRSVTEPAGARVTATLEVRNAGGEDATGVLRQHVAGPDGREAVRLPDQTLTIPAGDTISVEADAVLPAPRLWSPADPALYRLVSEVRVGDAVVDRYETPFGVRHIRFDAARGLLLNGQPAKLLGVCNHQDHAGVGTGIPDALHRWRIAQMQEMGCNAWRSAHNPPAAALLDAADQMGMMMIVEARRNSSDPVAMDELERIMRRDRNHPCVIAWSLGNEEPHQGTQRGARITAAMQDRVRGLDATRPSTFALDNSWDKGVATVVDVVGFNYRTDQMDAFHAAHPDVPVYGSETGSTVATRGAYANDPERQVLRAYDTEHPWWASTAEAWWRIGATRPWIAGGFIWTGFDYRGEPTPFPRFPSISSYFGVTDTCGFPKDNFYYYRAWWRPAEPLVHVLPHWNWPGREGENIEVWVHGNTPEVELFLNGDSLGRKPMPVDGHLAWQVPYEPGKLEARGMDGKLRTARDIVETADAAYRVELTADRRRLTATGDDVAVLRAEILDRRGRPVPDAGNLVRFIVQGRGQVIGVGNGNPTSVEADVASERHAFNGLCQAIVRVGNRPGTVVVRAEADGLQAGEVTLVVGPA</sequence>
<dbReference type="SUPFAM" id="SSF49303">
    <property type="entry name" value="beta-Galactosidase/glucuronidase domain"/>
    <property type="match status" value="1"/>
</dbReference>
<dbReference type="InterPro" id="IPR006103">
    <property type="entry name" value="Glyco_hydro_2_cat"/>
</dbReference>
<proteinExistence type="inferred from homology"/>
<dbReference type="SUPFAM" id="SSF49785">
    <property type="entry name" value="Galactose-binding domain-like"/>
    <property type="match status" value="1"/>
</dbReference>
<dbReference type="Gene3D" id="2.60.120.260">
    <property type="entry name" value="Galactose-binding domain-like"/>
    <property type="match status" value="1"/>
</dbReference>
<dbReference type="InterPro" id="IPR040605">
    <property type="entry name" value="Glyco_hydro2_dom5"/>
</dbReference>
<organism evidence="8 9">
    <name type="scientific">Croceibacterium mercuriale</name>
    <dbReference type="NCBI Taxonomy" id="1572751"/>
    <lineage>
        <taxon>Bacteria</taxon>
        <taxon>Pseudomonadati</taxon>
        <taxon>Pseudomonadota</taxon>
        <taxon>Alphaproteobacteria</taxon>
        <taxon>Sphingomonadales</taxon>
        <taxon>Erythrobacteraceae</taxon>
        <taxon>Croceibacterium</taxon>
    </lineage>
</organism>
<dbReference type="EMBL" id="JTDN01000002">
    <property type="protein sequence ID" value="KHL24758.1"/>
    <property type="molecule type" value="Genomic_DNA"/>
</dbReference>
<keyword evidence="2" id="KW-0378">Hydrolase</keyword>
<dbReference type="GO" id="GO:0005975">
    <property type="term" value="P:carbohydrate metabolic process"/>
    <property type="evidence" value="ECO:0007669"/>
    <property type="project" value="InterPro"/>
</dbReference>
<evidence type="ECO:0000256" key="2">
    <source>
        <dbReference type="ARBA" id="ARBA00022801"/>
    </source>
</evidence>
<reference evidence="8 9" key="1">
    <citation type="submission" date="2014-11" db="EMBL/GenBank/DDBJ databases">
        <title>Draft genome sequence of Kirrobacter mercurialis.</title>
        <authorList>
            <person name="Coil D.A."/>
            <person name="Eisen J.A."/>
        </authorList>
    </citation>
    <scope>NUCLEOTIDE SEQUENCE [LARGE SCALE GENOMIC DNA]</scope>
    <source>
        <strain evidence="8 9">Coronado</strain>
    </source>
</reference>
<evidence type="ECO:0000313" key="9">
    <source>
        <dbReference type="Proteomes" id="UP000030988"/>
    </source>
</evidence>
<dbReference type="InterPro" id="IPR006102">
    <property type="entry name" value="Ig-like_GH2"/>
</dbReference>
<comment type="similarity">
    <text evidence="1">Belongs to the glycosyl hydrolase 2 family.</text>
</comment>
<dbReference type="PANTHER" id="PTHR42732">
    <property type="entry name" value="BETA-GALACTOSIDASE"/>
    <property type="match status" value="1"/>
</dbReference>
<dbReference type="InterPro" id="IPR051913">
    <property type="entry name" value="GH2_Domain-Containing"/>
</dbReference>
<dbReference type="NCBIfam" id="NF041462">
    <property type="entry name" value="GalA"/>
    <property type="match status" value="1"/>
</dbReference>
<evidence type="ECO:0000256" key="1">
    <source>
        <dbReference type="ARBA" id="ARBA00007401"/>
    </source>
</evidence>
<keyword evidence="3" id="KW-0326">Glycosidase</keyword>
<dbReference type="Pfam" id="PF00703">
    <property type="entry name" value="Glyco_hydro_2"/>
    <property type="match status" value="1"/>
</dbReference>
<name>A0A0B2BT99_9SPHN</name>
<dbReference type="Gene3D" id="2.60.40.10">
    <property type="entry name" value="Immunoglobulins"/>
    <property type="match status" value="3"/>
</dbReference>
<dbReference type="InterPro" id="IPR008979">
    <property type="entry name" value="Galactose-bd-like_sf"/>
</dbReference>
<protein>
    <submittedName>
        <fullName evidence="8">Beta-galactosidase</fullName>
    </submittedName>
</protein>
<dbReference type="InterPro" id="IPR032311">
    <property type="entry name" value="DUF4982"/>
</dbReference>
<dbReference type="InterPro" id="IPR006311">
    <property type="entry name" value="TAT_signal"/>
</dbReference>
<evidence type="ECO:0000259" key="4">
    <source>
        <dbReference type="Pfam" id="PF00703"/>
    </source>
</evidence>
<evidence type="ECO:0000259" key="6">
    <source>
        <dbReference type="Pfam" id="PF16355"/>
    </source>
</evidence>
<gene>
    <name evidence="8" type="ORF">PK98_12630</name>
</gene>
<evidence type="ECO:0000313" key="8">
    <source>
        <dbReference type="EMBL" id="KHL24758.1"/>
    </source>
</evidence>
<dbReference type="RefSeq" id="WP_039097215.1">
    <property type="nucleotide sequence ID" value="NZ_JTDN01000002.1"/>
</dbReference>
<feature type="domain" description="DUF4982" evidence="6">
    <location>
        <begin position="648"/>
        <end position="699"/>
    </location>
</feature>
<dbReference type="PROSITE" id="PS51318">
    <property type="entry name" value="TAT"/>
    <property type="match status" value="1"/>
</dbReference>
<evidence type="ECO:0000259" key="7">
    <source>
        <dbReference type="Pfam" id="PF18565"/>
    </source>
</evidence>
<dbReference type="Proteomes" id="UP000030988">
    <property type="component" value="Unassembled WGS sequence"/>
</dbReference>
<dbReference type="InterPro" id="IPR048230">
    <property type="entry name" value="GalA-like"/>
</dbReference>